<dbReference type="EMBL" id="VSSQ01055931">
    <property type="protein sequence ID" value="MPN09809.1"/>
    <property type="molecule type" value="Genomic_DNA"/>
</dbReference>
<gene>
    <name evidence="1" type="ORF">SDC9_157101</name>
</gene>
<reference evidence="1" key="1">
    <citation type="submission" date="2019-08" db="EMBL/GenBank/DDBJ databases">
        <authorList>
            <person name="Kucharzyk K."/>
            <person name="Murdoch R.W."/>
            <person name="Higgins S."/>
            <person name="Loffler F."/>
        </authorList>
    </citation>
    <scope>NUCLEOTIDE SEQUENCE</scope>
</reference>
<proteinExistence type="predicted"/>
<dbReference type="AlphaFoldDB" id="A0A645F8Z7"/>
<protein>
    <submittedName>
        <fullName evidence="1">Uncharacterized protein</fullName>
    </submittedName>
</protein>
<name>A0A645F8Z7_9ZZZZ</name>
<evidence type="ECO:0000313" key="1">
    <source>
        <dbReference type="EMBL" id="MPN09809.1"/>
    </source>
</evidence>
<organism evidence="1">
    <name type="scientific">bioreactor metagenome</name>
    <dbReference type="NCBI Taxonomy" id="1076179"/>
    <lineage>
        <taxon>unclassified sequences</taxon>
        <taxon>metagenomes</taxon>
        <taxon>ecological metagenomes</taxon>
    </lineage>
</organism>
<accession>A0A645F8Z7</accession>
<comment type="caution">
    <text evidence="1">The sequence shown here is derived from an EMBL/GenBank/DDBJ whole genome shotgun (WGS) entry which is preliminary data.</text>
</comment>
<sequence length="38" mass="4358">MGMPVSPVVEWISNIGKHIKRGNHDTEDETDDYFDVPK</sequence>